<evidence type="ECO:0000256" key="4">
    <source>
        <dbReference type="ARBA" id="ARBA00022989"/>
    </source>
</evidence>
<keyword evidence="6" id="KW-0592">Phosphate transport</keyword>
<sequence length="501" mass="52740">MGKTTPKLVKPTLDKDLEKIAQVEEASQHVSRGLAPYGLSLIFLILAATMAAGAAMDRPGVTIIMAAAALAAYMAMNIGANDVTNNVGPAVGARVISMGAALAMAVVFEIAGAMIAGNQVVATISQGIISSSAAPTASIYVWAMMAALLSAGLWVNFATWINAPVSTTHSIVGGVLGAGVAAVGLGSLNWGIVAGITASWVVSPILGGAIAALVLAFIKEFIIYRDDKIASARRWVPVLVAVMTATFVTYLSLEGLNQITPISLPNALAIGAVVGIVAWFVVTPLVHRQAEGLENRNQSLRKLFRLPLIFAAALLSFAHGANDVANAIGPLTGIVEATRANGSVASGDPQLWVVLIGALGISLGILLFGPRLIRIVGQEITKLNPMRAYCVSLSTATTVILASALGLPVSSTHIAVGAVFGVGFFREWYTRNSKRRVEYMRAKAERWDVEPKPERNPEEVRRRYLVRRSHFMTIVAAWVITVPASAGLAAALYWVMSLTVL</sequence>
<evidence type="ECO:0000313" key="7">
    <source>
        <dbReference type="EMBL" id="PYB77369.1"/>
    </source>
</evidence>
<protein>
    <recommendedName>
        <fullName evidence="6">Phosphate transporter</fullName>
    </recommendedName>
</protein>
<feature type="transmembrane region" description="Helical" evidence="6">
    <location>
        <begin position="34"/>
        <end position="55"/>
    </location>
</feature>
<evidence type="ECO:0000313" key="8">
    <source>
        <dbReference type="Proteomes" id="UP000247536"/>
    </source>
</evidence>
<reference evidence="7 8" key="1">
    <citation type="submission" date="2018-06" db="EMBL/GenBank/DDBJ databases">
        <title>Rhizobium wuzhouense sp. nov., isolated from roots of Oryza officinalis.</title>
        <authorList>
            <person name="Yuan T."/>
        </authorList>
    </citation>
    <scope>NUCLEOTIDE SEQUENCE [LARGE SCALE GENOMIC DNA]</scope>
    <source>
        <strain evidence="7 8">W44</strain>
    </source>
</reference>
<name>A0ABX5NXL6_9HYPH</name>
<keyword evidence="5 6" id="KW-0472">Membrane</keyword>
<feature type="transmembrane region" description="Helical" evidence="6">
    <location>
        <begin position="235"/>
        <end position="253"/>
    </location>
</feature>
<feature type="transmembrane region" description="Helical" evidence="6">
    <location>
        <begin position="303"/>
        <end position="321"/>
    </location>
</feature>
<dbReference type="RefSeq" id="WP_110789805.1">
    <property type="nucleotide sequence ID" value="NZ_QJRY01000001.1"/>
</dbReference>
<dbReference type="Pfam" id="PF01384">
    <property type="entry name" value="PHO4"/>
    <property type="match status" value="1"/>
</dbReference>
<dbReference type="PANTHER" id="PTHR11101:SF80">
    <property type="entry name" value="PHOSPHATE TRANSPORTER"/>
    <property type="match status" value="1"/>
</dbReference>
<feature type="transmembrane region" description="Helical" evidence="6">
    <location>
        <begin position="61"/>
        <end position="79"/>
    </location>
</feature>
<comment type="similarity">
    <text evidence="6">Belongs to the inorganic phosphate transporter (PiT) (TC 2.A.20) family.</text>
</comment>
<evidence type="ECO:0000256" key="3">
    <source>
        <dbReference type="ARBA" id="ARBA00022692"/>
    </source>
</evidence>
<feature type="transmembrane region" description="Helical" evidence="6">
    <location>
        <begin position="351"/>
        <end position="368"/>
    </location>
</feature>
<evidence type="ECO:0000256" key="5">
    <source>
        <dbReference type="ARBA" id="ARBA00023136"/>
    </source>
</evidence>
<organism evidence="7 8">
    <name type="scientific">Rhizobium wuzhouense</name>
    <dbReference type="NCBI Taxonomy" id="1986026"/>
    <lineage>
        <taxon>Bacteria</taxon>
        <taxon>Pseudomonadati</taxon>
        <taxon>Pseudomonadota</taxon>
        <taxon>Alphaproteobacteria</taxon>
        <taxon>Hyphomicrobiales</taxon>
        <taxon>Rhizobiaceae</taxon>
        <taxon>Rhizobium/Agrobacterium group</taxon>
        <taxon>Rhizobium</taxon>
    </lineage>
</organism>
<dbReference type="PANTHER" id="PTHR11101">
    <property type="entry name" value="PHOSPHATE TRANSPORTER"/>
    <property type="match status" value="1"/>
</dbReference>
<feature type="transmembrane region" description="Helical" evidence="6">
    <location>
        <begin position="198"/>
        <end position="223"/>
    </location>
</feature>
<feature type="transmembrane region" description="Helical" evidence="6">
    <location>
        <begin position="388"/>
        <end position="407"/>
    </location>
</feature>
<evidence type="ECO:0000256" key="2">
    <source>
        <dbReference type="ARBA" id="ARBA00022448"/>
    </source>
</evidence>
<feature type="transmembrane region" description="Helical" evidence="6">
    <location>
        <begin position="171"/>
        <end position="192"/>
    </location>
</feature>
<feature type="transmembrane region" description="Helical" evidence="6">
    <location>
        <begin position="259"/>
        <end position="282"/>
    </location>
</feature>
<keyword evidence="2 6" id="KW-0813">Transport</keyword>
<accession>A0ABX5NXL6</accession>
<keyword evidence="4 6" id="KW-1133">Transmembrane helix</keyword>
<dbReference type="Proteomes" id="UP000247536">
    <property type="component" value="Unassembled WGS sequence"/>
</dbReference>
<evidence type="ECO:0000256" key="6">
    <source>
        <dbReference type="RuleBase" id="RU363058"/>
    </source>
</evidence>
<feature type="transmembrane region" description="Helical" evidence="6">
    <location>
        <begin position="137"/>
        <end position="159"/>
    </location>
</feature>
<dbReference type="EMBL" id="QJRY01000001">
    <property type="protein sequence ID" value="PYB77369.1"/>
    <property type="molecule type" value="Genomic_DNA"/>
</dbReference>
<feature type="transmembrane region" description="Helical" evidence="6">
    <location>
        <begin position="413"/>
        <end position="429"/>
    </location>
</feature>
<dbReference type="InterPro" id="IPR001204">
    <property type="entry name" value="Phos_transporter"/>
</dbReference>
<feature type="transmembrane region" description="Helical" evidence="6">
    <location>
        <begin position="471"/>
        <end position="496"/>
    </location>
</feature>
<comment type="caution">
    <text evidence="7">The sequence shown here is derived from an EMBL/GenBank/DDBJ whole genome shotgun (WGS) entry which is preliminary data.</text>
</comment>
<gene>
    <name evidence="7" type="ORF">DMY87_03110</name>
</gene>
<keyword evidence="8" id="KW-1185">Reference proteome</keyword>
<comment type="subcellular location">
    <subcellularLocation>
        <location evidence="1 6">Membrane</location>
        <topology evidence="1 6">Multi-pass membrane protein</topology>
    </subcellularLocation>
</comment>
<keyword evidence="3 6" id="KW-0812">Transmembrane</keyword>
<feature type="transmembrane region" description="Helical" evidence="6">
    <location>
        <begin position="91"/>
        <end position="117"/>
    </location>
</feature>
<evidence type="ECO:0000256" key="1">
    <source>
        <dbReference type="ARBA" id="ARBA00004141"/>
    </source>
</evidence>
<proteinExistence type="inferred from homology"/>